<dbReference type="NCBIfam" id="TIGR02937">
    <property type="entry name" value="sigma70-ECF"/>
    <property type="match status" value="1"/>
</dbReference>
<dbReference type="InterPro" id="IPR036388">
    <property type="entry name" value="WH-like_DNA-bd_sf"/>
</dbReference>
<dbReference type="SUPFAM" id="SSF88659">
    <property type="entry name" value="Sigma3 and sigma4 domains of RNA polymerase sigma factors"/>
    <property type="match status" value="1"/>
</dbReference>
<name>A0ABY4AJA6_9BURK</name>
<dbReference type="CDD" id="cd06171">
    <property type="entry name" value="Sigma70_r4"/>
    <property type="match status" value="1"/>
</dbReference>
<evidence type="ECO:0000313" key="8">
    <source>
        <dbReference type="EMBL" id="UOD50370.1"/>
    </source>
</evidence>
<organism evidence="8 9">
    <name type="scientific">Orrella daihaiensis</name>
    <dbReference type="NCBI Taxonomy" id="2782176"/>
    <lineage>
        <taxon>Bacteria</taxon>
        <taxon>Pseudomonadati</taxon>
        <taxon>Pseudomonadota</taxon>
        <taxon>Betaproteobacteria</taxon>
        <taxon>Burkholderiales</taxon>
        <taxon>Alcaligenaceae</taxon>
        <taxon>Orrella</taxon>
    </lineage>
</organism>
<protein>
    <submittedName>
        <fullName evidence="8">RNA polymerase sigma factor</fullName>
    </submittedName>
</protein>
<comment type="similarity">
    <text evidence="1">Belongs to the sigma-70 factor family. ECF subfamily.</text>
</comment>
<dbReference type="PANTHER" id="PTHR43133:SF8">
    <property type="entry name" value="RNA POLYMERASE SIGMA FACTOR HI_1459-RELATED"/>
    <property type="match status" value="1"/>
</dbReference>
<evidence type="ECO:0000313" key="9">
    <source>
        <dbReference type="Proteomes" id="UP000831607"/>
    </source>
</evidence>
<accession>A0ABY4AJA6</accession>
<dbReference type="Gene3D" id="1.10.10.10">
    <property type="entry name" value="Winged helix-like DNA-binding domain superfamily/Winged helix DNA-binding domain"/>
    <property type="match status" value="1"/>
</dbReference>
<dbReference type="RefSeq" id="WP_243478774.1">
    <property type="nucleotide sequence ID" value="NZ_CP063982.1"/>
</dbReference>
<feature type="domain" description="RNA polymerase sigma-70 region 2" evidence="6">
    <location>
        <begin position="36"/>
        <end position="103"/>
    </location>
</feature>
<reference evidence="8 9" key="1">
    <citation type="submission" date="2020-11" db="EMBL/GenBank/DDBJ databases">
        <title>Algicoccus daihaiensis sp.nov., isolated from Daihai Lake in Inner Mongolia.</title>
        <authorList>
            <person name="Kai J."/>
        </authorList>
    </citation>
    <scope>NUCLEOTIDE SEQUENCE [LARGE SCALE GENOMIC DNA]</scope>
    <source>
        <strain evidence="9">f23</strain>
    </source>
</reference>
<evidence type="ECO:0000256" key="2">
    <source>
        <dbReference type="ARBA" id="ARBA00023015"/>
    </source>
</evidence>
<dbReference type="Proteomes" id="UP000831607">
    <property type="component" value="Chromosome"/>
</dbReference>
<dbReference type="SUPFAM" id="SSF88946">
    <property type="entry name" value="Sigma2 domain of RNA polymerase sigma factors"/>
    <property type="match status" value="1"/>
</dbReference>
<evidence type="ECO:0000256" key="3">
    <source>
        <dbReference type="ARBA" id="ARBA00023082"/>
    </source>
</evidence>
<sequence>MTPKSIETPIELVTDEDLTDCLSRLREGDQAAVVAIYRRFYGSLTAFVRLHVDDSAAVEEIVDDTFMVVFSNPTSFQGRSSFKTWLFGIAKNRCHDWLRQAKRQPAIGAQDDQTLLDGLVDPAWPALDQLEQAQVNTIIHRCLQRLSEVHRQVLFWVFFEEMSMEQVALEQQCAAGTVKSRLFHAKSKLAECVGRRLNDGVA</sequence>
<dbReference type="InterPro" id="IPR039425">
    <property type="entry name" value="RNA_pol_sigma-70-like"/>
</dbReference>
<proteinExistence type="inferred from homology"/>
<keyword evidence="2" id="KW-0805">Transcription regulation</keyword>
<keyword evidence="4" id="KW-0238">DNA-binding</keyword>
<keyword evidence="5" id="KW-0804">Transcription</keyword>
<keyword evidence="3" id="KW-0731">Sigma factor</keyword>
<dbReference type="InterPro" id="IPR013249">
    <property type="entry name" value="RNA_pol_sigma70_r4_t2"/>
</dbReference>
<evidence type="ECO:0000256" key="1">
    <source>
        <dbReference type="ARBA" id="ARBA00010641"/>
    </source>
</evidence>
<dbReference type="Pfam" id="PF08281">
    <property type="entry name" value="Sigma70_r4_2"/>
    <property type="match status" value="1"/>
</dbReference>
<dbReference type="InterPro" id="IPR007627">
    <property type="entry name" value="RNA_pol_sigma70_r2"/>
</dbReference>
<dbReference type="Gene3D" id="1.10.1740.10">
    <property type="match status" value="1"/>
</dbReference>
<evidence type="ECO:0000256" key="5">
    <source>
        <dbReference type="ARBA" id="ARBA00023163"/>
    </source>
</evidence>
<keyword evidence="9" id="KW-1185">Reference proteome</keyword>
<gene>
    <name evidence="8" type="ORF">DHf2319_13250</name>
</gene>
<feature type="domain" description="RNA polymerase sigma factor 70 region 4 type 2" evidence="7">
    <location>
        <begin position="138"/>
        <end position="189"/>
    </location>
</feature>
<dbReference type="InterPro" id="IPR014284">
    <property type="entry name" value="RNA_pol_sigma-70_dom"/>
</dbReference>
<dbReference type="EMBL" id="CP063982">
    <property type="protein sequence ID" value="UOD50370.1"/>
    <property type="molecule type" value="Genomic_DNA"/>
</dbReference>
<evidence type="ECO:0000259" key="7">
    <source>
        <dbReference type="Pfam" id="PF08281"/>
    </source>
</evidence>
<dbReference type="Pfam" id="PF04542">
    <property type="entry name" value="Sigma70_r2"/>
    <property type="match status" value="1"/>
</dbReference>
<dbReference type="InterPro" id="IPR013325">
    <property type="entry name" value="RNA_pol_sigma_r2"/>
</dbReference>
<dbReference type="InterPro" id="IPR013324">
    <property type="entry name" value="RNA_pol_sigma_r3/r4-like"/>
</dbReference>
<dbReference type="PANTHER" id="PTHR43133">
    <property type="entry name" value="RNA POLYMERASE ECF-TYPE SIGMA FACTO"/>
    <property type="match status" value="1"/>
</dbReference>
<evidence type="ECO:0000259" key="6">
    <source>
        <dbReference type="Pfam" id="PF04542"/>
    </source>
</evidence>
<evidence type="ECO:0000256" key="4">
    <source>
        <dbReference type="ARBA" id="ARBA00023125"/>
    </source>
</evidence>